<evidence type="ECO:0000313" key="3">
    <source>
        <dbReference type="EMBL" id="WOL14856.1"/>
    </source>
</evidence>
<dbReference type="InterPro" id="IPR036163">
    <property type="entry name" value="HMA_dom_sf"/>
</dbReference>
<dbReference type="PANTHER" id="PTHR46119">
    <property type="entry name" value="OS08G0405700 PROTEIN"/>
    <property type="match status" value="1"/>
</dbReference>
<accession>A0AAQ3QJE1</accession>
<evidence type="ECO:0000313" key="4">
    <source>
        <dbReference type="Proteomes" id="UP001327560"/>
    </source>
</evidence>
<dbReference type="Gene3D" id="3.30.70.100">
    <property type="match status" value="1"/>
</dbReference>
<dbReference type="EMBL" id="CP136896">
    <property type="protein sequence ID" value="WOL14856.1"/>
    <property type="molecule type" value="Genomic_DNA"/>
</dbReference>
<proteinExistence type="predicted"/>
<dbReference type="Proteomes" id="UP001327560">
    <property type="component" value="Chromosome 7"/>
</dbReference>
<dbReference type="Pfam" id="PF00403">
    <property type="entry name" value="HMA"/>
    <property type="match status" value="1"/>
</dbReference>
<name>A0AAQ3QJE1_9LILI</name>
<feature type="compositionally biased region" description="Polar residues" evidence="1">
    <location>
        <begin position="46"/>
        <end position="60"/>
    </location>
</feature>
<dbReference type="AlphaFoldDB" id="A0AAQ3QJE1"/>
<evidence type="ECO:0000256" key="1">
    <source>
        <dbReference type="SAM" id="MobiDB-lite"/>
    </source>
</evidence>
<keyword evidence="4" id="KW-1185">Reference proteome</keyword>
<evidence type="ECO:0000259" key="2">
    <source>
        <dbReference type="PROSITE" id="PS50846"/>
    </source>
</evidence>
<feature type="domain" description="HMA" evidence="2">
    <location>
        <begin position="138"/>
        <end position="204"/>
    </location>
</feature>
<dbReference type="PROSITE" id="PS50846">
    <property type="entry name" value="HMA_2"/>
    <property type="match status" value="1"/>
</dbReference>
<dbReference type="PANTHER" id="PTHR46119:SF15">
    <property type="entry name" value="PROTEIN SODIUM POTASSIUM ROOT DEFECTIVE 2"/>
    <property type="match status" value="1"/>
</dbReference>
<dbReference type="InterPro" id="IPR044526">
    <property type="entry name" value="NAKR1-3"/>
</dbReference>
<reference evidence="3 4" key="1">
    <citation type="submission" date="2023-10" db="EMBL/GenBank/DDBJ databases">
        <title>Chromosome-scale genome assembly provides insights into flower coloration mechanisms of Canna indica.</title>
        <authorList>
            <person name="Li C."/>
        </authorList>
    </citation>
    <scope>NUCLEOTIDE SEQUENCE [LARGE SCALE GENOMIC DNA]</scope>
    <source>
        <tissue evidence="3">Flower</tissue>
    </source>
</reference>
<dbReference type="GO" id="GO:0046872">
    <property type="term" value="F:metal ion binding"/>
    <property type="evidence" value="ECO:0007669"/>
    <property type="project" value="InterPro"/>
</dbReference>
<dbReference type="InterPro" id="IPR006121">
    <property type="entry name" value="HMA_dom"/>
</dbReference>
<protein>
    <submittedName>
        <fullName evidence="3">Protein SODIUM POTASSIUM ROOT DEFECTIVE 3</fullName>
    </submittedName>
</protein>
<dbReference type="SUPFAM" id="SSF55008">
    <property type="entry name" value="HMA, heavy metal-associated domain"/>
    <property type="match status" value="1"/>
</dbReference>
<dbReference type="CDD" id="cd00371">
    <property type="entry name" value="HMA"/>
    <property type="match status" value="1"/>
</dbReference>
<gene>
    <name evidence="3" type="ORF">Cni_G23637</name>
</gene>
<feature type="region of interest" description="Disordered" evidence="1">
    <location>
        <begin position="36"/>
        <end position="60"/>
    </location>
</feature>
<sequence>MVPFLFKEIRGVSFSCASSSSVAICKSIGSKITSRRAINNHHERPLNNSQRMNSKSTSNPKVQYQELNIKNLTGRSSEELTDLLSPSNSSLYLLSPTKFLLNEADFFDIIPVPGPIPLEVSKPQWIGGDELSASRPKDQVVVMRVSLHCKGCEGKVRKHISKMEGVTSFSIDLATKKVTVIGDVTPLDVLNSVTKVKNAQFWPPSSSSSSSTSF</sequence>
<organism evidence="3 4">
    <name type="scientific">Canna indica</name>
    <name type="common">Indian-shot</name>
    <dbReference type="NCBI Taxonomy" id="4628"/>
    <lineage>
        <taxon>Eukaryota</taxon>
        <taxon>Viridiplantae</taxon>
        <taxon>Streptophyta</taxon>
        <taxon>Embryophyta</taxon>
        <taxon>Tracheophyta</taxon>
        <taxon>Spermatophyta</taxon>
        <taxon>Magnoliopsida</taxon>
        <taxon>Liliopsida</taxon>
        <taxon>Zingiberales</taxon>
        <taxon>Cannaceae</taxon>
        <taxon>Canna</taxon>
    </lineage>
</organism>